<dbReference type="SUPFAM" id="SSF52540">
    <property type="entry name" value="P-loop containing nucleoside triphosphate hydrolases"/>
    <property type="match status" value="1"/>
</dbReference>
<dbReference type="PROSITE" id="PS00211">
    <property type="entry name" value="ABC_TRANSPORTER_1"/>
    <property type="match status" value="1"/>
</dbReference>
<dbReference type="PANTHER" id="PTHR43335:SF4">
    <property type="entry name" value="ABC TRANSPORTER, ATP-BINDING PROTEIN"/>
    <property type="match status" value="1"/>
</dbReference>
<protein>
    <submittedName>
        <fullName evidence="6">ABC-2 type transport system ATP-binding protein</fullName>
    </submittedName>
</protein>
<dbReference type="OrthoDB" id="9809205at2"/>
<dbReference type="InterPro" id="IPR025302">
    <property type="entry name" value="DrrA1/2-like_C"/>
</dbReference>
<dbReference type="Gene3D" id="3.40.50.300">
    <property type="entry name" value="P-loop containing nucleotide triphosphate hydrolases"/>
    <property type="match status" value="1"/>
</dbReference>
<keyword evidence="4 6" id="KW-0067">ATP-binding</keyword>
<feature type="domain" description="ABC transporter" evidence="5">
    <location>
        <begin position="6"/>
        <end position="233"/>
    </location>
</feature>
<dbReference type="Proteomes" id="UP000184310">
    <property type="component" value="Unassembled WGS sequence"/>
</dbReference>
<evidence type="ECO:0000313" key="7">
    <source>
        <dbReference type="Proteomes" id="UP000184310"/>
    </source>
</evidence>
<sequence length="303" mass="33962">MSKYIVETRNLKKDFKDFIAVKGIDLKVKEGTIYGFLGPNGAGKSTSLRMLLGLIKPSEGEAFIFSKNIKDSREEILKNVGALIESPSYYGHLTAYENLDITRRILNLDTAEITRVLNLVDLSKVKDKKVKEFSLGMKQRLGIAQALIGNPKLIILDEPTNGLDPSGIQEIRELIKSLAKKENITVVISSHILSEIELMADEVGIIKKGELIYQGSIENLRRNNQSNIIIEVSDKNLTMDLLKKRNYRVLEKNHQLVVKAENLTACKLCRELVLAGIDVNYLSEEDKSLEDIFLSLTKEGKAC</sequence>
<dbReference type="EMBL" id="FQZB01000008">
    <property type="protein sequence ID" value="SHJ37511.1"/>
    <property type="molecule type" value="Genomic_DNA"/>
</dbReference>
<comment type="similarity">
    <text evidence="1">Belongs to the ABC transporter superfamily.</text>
</comment>
<keyword evidence="7" id="KW-1185">Reference proteome</keyword>
<dbReference type="InterPro" id="IPR027417">
    <property type="entry name" value="P-loop_NTPase"/>
</dbReference>
<dbReference type="SMART" id="SM00382">
    <property type="entry name" value="AAA"/>
    <property type="match status" value="1"/>
</dbReference>
<dbReference type="RefSeq" id="WP_072986352.1">
    <property type="nucleotide sequence ID" value="NZ_FQZB01000008.1"/>
</dbReference>
<dbReference type="PROSITE" id="PS50893">
    <property type="entry name" value="ABC_TRANSPORTER_2"/>
    <property type="match status" value="1"/>
</dbReference>
<dbReference type="InterPro" id="IPR017871">
    <property type="entry name" value="ABC_transporter-like_CS"/>
</dbReference>
<evidence type="ECO:0000256" key="4">
    <source>
        <dbReference type="ARBA" id="ARBA00022840"/>
    </source>
</evidence>
<name>A0A1M6ISR8_9CLOT</name>
<gene>
    <name evidence="6" type="ORF">SAMN02745163_01807</name>
</gene>
<dbReference type="InterPro" id="IPR003593">
    <property type="entry name" value="AAA+_ATPase"/>
</dbReference>
<organism evidence="6 7">
    <name type="scientific">Clostridium cavendishii DSM 21758</name>
    <dbReference type="NCBI Taxonomy" id="1121302"/>
    <lineage>
        <taxon>Bacteria</taxon>
        <taxon>Bacillati</taxon>
        <taxon>Bacillota</taxon>
        <taxon>Clostridia</taxon>
        <taxon>Eubacteriales</taxon>
        <taxon>Clostridiaceae</taxon>
        <taxon>Clostridium</taxon>
    </lineage>
</organism>
<accession>A0A1M6ISR8</accession>
<dbReference type="GO" id="GO:0016887">
    <property type="term" value="F:ATP hydrolysis activity"/>
    <property type="evidence" value="ECO:0007669"/>
    <property type="project" value="InterPro"/>
</dbReference>
<dbReference type="Pfam" id="PF13732">
    <property type="entry name" value="DrrA1-3_C"/>
    <property type="match status" value="1"/>
</dbReference>
<evidence type="ECO:0000313" key="6">
    <source>
        <dbReference type="EMBL" id="SHJ37511.1"/>
    </source>
</evidence>
<keyword evidence="2" id="KW-0813">Transport</keyword>
<dbReference type="STRING" id="1121302.SAMN02745163_01807"/>
<evidence type="ECO:0000256" key="1">
    <source>
        <dbReference type="ARBA" id="ARBA00005417"/>
    </source>
</evidence>
<keyword evidence="3" id="KW-0547">Nucleotide-binding</keyword>
<reference evidence="6 7" key="1">
    <citation type="submission" date="2016-11" db="EMBL/GenBank/DDBJ databases">
        <authorList>
            <person name="Jaros S."/>
            <person name="Januszkiewicz K."/>
            <person name="Wedrychowicz H."/>
        </authorList>
    </citation>
    <scope>NUCLEOTIDE SEQUENCE [LARGE SCALE GENOMIC DNA]</scope>
    <source>
        <strain evidence="6 7">DSM 21758</strain>
    </source>
</reference>
<proteinExistence type="inferred from homology"/>
<dbReference type="Pfam" id="PF00005">
    <property type="entry name" value="ABC_tran"/>
    <property type="match status" value="1"/>
</dbReference>
<evidence type="ECO:0000259" key="5">
    <source>
        <dbReference type="PROSITE" id="PS50893"/>
    </source>
</evidence>
<evidence type="ECO:0000256" key="2">
    <source>
        <dbReference type="ARBA" id="ARBA00022448"/>
    </source>
</evidence>
<dbReference type="AlphaFoldDB" id="A0A1M6ISR8"/>
<dbReference type="InterPro" id="IPR003439">
    <property type="entry name" value="ABC_transporter-like_ATP-bd"/>
</dbReference>
<evidence type="ECO:0000256" key="3">
    <source>
        <dbReference type="ARBA" id="ARBA00022741"/>
    </source>
</evidence>
<dbReference type="GO" id="GO:0005524">
    <property type="term" value="F:ATP binding"/>
    <property type="evidence" value="ECO:0007669"/>
    <property type="project" value="UniProtKB-KW"/>
</dbReference>
<dbReference type="PANTHER" id="PTHR43335">
    <property type="entry name" value="ABC TRANSPORTER, ATP-BINDING PROTEIN"/>
    <property type="match status" value="1"/>
</dbReference>